<gene>
    <name evidence="1" type="ORF">ABVK25_000363</name>
</gene>
<proteinExistence type="predicted"/>
<dbReference type="EMBL" id="JBHFEH010000001">
    <property type="protein sequence ID" value="KAL2059071.1"/>
    <property type="molecule type" value="Genomic_DNA"/>
</dbReference>
<dbReference type="PANTHER" id="PTHR32387:SF0">
    <property type="entry name" value="PROTEIN NO VEIN"/>
    <property type="match status" value="1"/>
</dbReference>
<evidence type="ECO:0000313" key="1">
    <source>
        <dbReference type="EMBL" id="KAL2059071.1"/>
    </source>
</evidence>
<dbReference type="InterPro" id="IPR052957">
    <property type="entry name" value="Auxin_embryo_med"/>
</dbReference>
<comment type="caution">
    <text evidence="1">The sequence shown here is derived from an EMBL/GenBank/DDBJ whole genome shotgun (WGS) entry which is preliminary data.</text>
</comment>
<organism evidence="1 2">
    <name type="scientific">Lepraria finkii</name>
    <dbReference type="NCBI Taxonomy" id="1340010"/>
    <lineage>
        <taxon>Eukaryota</taxon>
        <taxon>Fungi</taxon>
        <taxon>Dikarya</taxon>
        <taxon>Ascomycota</taxon>
        <taxon>Pezizomycotina</taxon>
        <taxon>Lecanoromycetes</taxon>
        <taxon>OSLEUM clade</taxon>
        <taxon>Lecanoromycetidae</taxon>
        <taxon>Lecanorales</taxon>
        <taxon>Lecanorineae</taxon>
        <taxon>Stereocaulaceae</taxon>
        <taxon>Lepraria</taxon>
    </lineage>
</organism>
<dbReference type="PANTHER" id="PTHR32387">
    <property type="entry name" value="WU:FJ29H11"/>
    <property type="match status" value="1"/>
</dbReference>
<name>A0ABR4BQ90_9LECA</name>
<keyword evidence="2" id="KW-1185">Reference proteome</keyword>
<reference evidence="1 2" key="1">
    <citation type="submission" date="2024-09" db="EMBL/GenBank/DDBJ databases">
        <title>Rethinking Asexuality: The Enigmatic Case of Functional Sexual Genes in Lepraria (Stereocaulaceae).</title>
        <authorList>
            <person name="Doellman M."/>
            <person name="Sun Y."/>
            <person name="Barcenas-Pena A."/>
            <person name="Lumbsch H.T."/>
            <person name="Grewe F."/>
        </authorList>
    </citation>
    <scope>NUCLEOTIDE SEQUENCE [LARGE SCALE GENOMIC DNA]</scope>
    <source>
        <strain evidence="1 2">Grewe 0041</strain>
    </source>
</reference>
<dbReference type="SUPFAM" id="SSF55874">
    <property type="entry name" value="ATPase domain of HSP90 chaperone/DNA topoisomerase II/histidine kinase"/>
    <property type="match status" value="1"/>
</dbReference>
<dbReference type="Proteomes" id="UP001590951">
    <property type="component" value="Unassembled WGS sequence"/>
</dbReference>
<dbReference type="InterPro" id="IPR036890">
    <property type="entry name" value="HATPase_C_sf"/>
</dbReference>
<sequence length="259" mass="29637">MADSEEPFLAFKFYPHRIIIDSNEDGFSKGNIRAICSVGNSMKKHSAGYIGEKGIGFKSVFKIAQKVHIQSGPFSFAFLHTREDDDGGLGMITPYYEDTEELPTGVRTRMTLTLLDSTKLEERASEFRDVPDTFLMFLSRLQRLSIELYQPDNASTAIQYSKRETKENGLYTTFLAKTTRKGKEESTFRTKVLFHEERPSRSPFRRGEKQGNSIDRATVILAFPVDEHDKPVLKQQYTYAFLPLRLVGFKFLIQADFVT</sequence>
<protein>
    <submittedName>
        <fullName evidence="1">Uncharacterized protein</fullName>
    </submittedName>
</protein>
<dbReference type="Gene3D" id="3.30.565.10">
    <property type="entry name" value="Histidine kinase-like ATPase, C-terminal domain"/>
    <property type="match status" value="1"/>
</dbReference>
<evidence type="ECO:0000313" key="2">
    <source>
        <dbReference type="Proteomes" id="UP001590951"/>
    </source>
</evidence>
<accession>A0ABR4BQ90</accession>